<gene>
    <name evidence="2" type="ORF">GCM10010305_45020</name>
</gene>
<evidence type="ECO:0000256" key="1">
    <source>
        <dbReference type="SAM" id="MobiDB-lite"/>
    </source>
</evidence>
<evidence type="ECO:0000313" key="3">
    <source>
        <dbReference type="Proteomes" id="UP000644020"/>
    </source>
</evidence>
<dbReference type="PANTHER" id="PTHR30173:SF43">
    <property type="entry name" value="ECF RNA POLYMERASE SIGMA FACTOR SIGI-RELATED"/>
    <property type="match status" value="1"/>
</dbReference>
<feature type="region of interest" description="Disordered" evidence="1">
    <location>
        <begin position="163"/>
        <end position="195"/>
    </location>
</feature>
<name>A0A918T9S6_9ACTN</name>
<protein>
    <recommendedName>
        <fullName evidence="4">RNA polymerase sigma factor 70 region 4 type 2 domain-containing protein</fullName>
    </recommendedName>
</protein>
<proteinExistence type="predicted"/>
<dbReference type="AlphaFoldDB" id="A0A918T9S6"/>
<organism evidence="2 3">
    <name type="scientific">Streptomyces termitum</name>
    <dbReference type="NCBI Taxonomy" id="67368"/>
    <lineage>
        <taxon>Bacteria</taxon>
        <taxon>Bacillati</taxon>
        <taxon>Actinomycetota</taxon>
        <taxon>Actinomycetes</taxon>
        <taxon>Kitasatosporales</taxon>
        <taxon>Streptomycetaceae</taxon>
        <taxon>Streptomyces</taxon>
    </lineage>
</organism>
<feature type="compositionally biased region" description="Pro residues" evidence="1">
    <location>
        <begin position="185"/>
        <end position="195"/>
    </location>
</feature>
<dbReference type="InterPro" id="IPR052704">
    <property type="entry name" value="ECF_Sigma-70_Domain"/>
</dbReference>
<dbReference type="EMBL" id="BMUL01000012">
    <property type="protein sequence ID" value="GHA96445.1"/>
    <property type="molecule type" value="Genomic_DNA"/>
</dbReference>
<keyword evidence="3" id="KW-1185">Reference proteome</keyword>
<evidence type="ECO:0000313" key="2">
    <source>
        <dbReference type="EMBL" id="GHA96445.1"/>
    </source>
</evidence>
<reference evidence="2" key="1">
    <citation type="journal article" date="2014" name="Int. J. Syst. Evol. Microbiol.">
        <title>Complete genome sequence of Corynebacterium casei LMG S-19264T (=DSM 44701T), isolated from a smear-ripened cheese.</title>
        <authorList>
            <consortium name="US DOE Joint Genome Institute (JGI-PGF)"/>
            <person name="Walter F."/>
            <person name="Albersmeier A."/>
            <person name="Kalinowski J."/>
            <person name="Ruckert C."/>
        </authorList>
    </citation>
    <scope>NUCLEOTIDE SEQUENCE</scope>
    <source>
        <strain evidence="2">JCM 4518</strain>
    </source>
</reference>
<dbReference type="Proteomes" id="UP000644020">
    <property type="component" value="Unassembled WGS sequence"/>
</dbReference>
<dbReference type="PANTHER" id="PTHR30173">
    <property type="entry name" value="SIGMA 19 FACTOR"/>
    <property type="match status" value="1"/>
</dbReference>
<sequence>MPPPGPSPAPSPTPGTTPPTGAGPDTAPPPVGTPPVTGSTAPDHARLRAMAHRLLASSPEAEEAVRATERILSSYGPGPRARRGPGPVPDPGPPPETVLARVCLGRLRARETRHTAPWDPWSSPAPFSPTPAERLILVLHDDFGVPYEDLAPALERAPAALRQTATRARAHHPDAAPTTTSPASTPSPTPPTWRP</sequence>
<dbReference type="GO" id="GO:0016987">
    <property type="term" value="F:sigma factor activity"/>
    <property type="evidence" value="ECO:0007669"/>
    <property type="project" value="TreeGrafter"/>
</dbReference>
<feature type="compositionally biased region" description="Low complexity" evidence="1">
    <location>
        <begin position="175"/>
        <end position="184"/>
    </location>
</feature>
<accession>A0A918T9S6</accession>
<dbReference type="PRINTS" id="PR01217">
    <property type="entry name" value="PRICHEXTENSN"/>
</dbReference>
<feature type="compositionally biased region" description="Pro residues" evidence="1">
    <location>
        <begin position="86"/>
        <end position="96"/>
    </location>
</feature>
<evidence type="ECO:0008006" key="4">
    <source>
        <dbReference type="Google" id="ProtNLM"/>
    </source>
</evidence>
<feature type="compositionally biased region" description="Pro residues" evidence="1">
    <location>
        <begin position="1"/>
        <end position="17"/>
    </location>
</feature>
<feature type="region of interest" description="Disordered" evidence="1">
    <location>
        <begin position="1"/>
        <end position="98"/>
    </location>
</feature>
<reference evidence="2" key="2">
    <citation type="submission" date="2020-09" db="EMBL/GenBank/DDBJ databases">
        <authorList>
            <person name="Sun Q."/>
            <person name="Ohkuma M."/>
        </authorList>
    </citation>
    <scope>NUCLEOTIDE SEQUENCE</scope>
    <source>
        <strain evidence="2">JCM 4518</strain>
    </source>
</reference>
<comment type="caution">
    <text evidence="2">The sequence shown here is derived from an EMBL/GenBank/DDBJ whole genome shotgun (WGS) entry which is preliminary data.</text>
</comment>